<accession>A0A8C3FZ27</accession>
<reference evidence="2" key="2">
    <citation type="submission" date="2025-09" db="UniProtKB">
        <authorList>
            <consortium name="Ensembl"/>
        </authorList>
    </citation>
    <scope>IDENTIFICATION</scope>
</reference>
<evidence type="ECO:0000313" key="2">
    <source>
        <dbReference type="Ensembl" id="ENSCPBP00000014677.1"/>
    </source>
</evidence>
<keyword evidence="3" id="KW-1185">Reference proteome</keyword>
<name>A0A8C3FZ27_CHRPI</name>
<reference evidence="2" key="1">
    <citation type="submission" date="2025-08" db="UniProtKB">
        <authorList>
            <consortium name="Ensembl"/>
        </authorList>
    </citation>
    <scope>IDENTIFICATION</scope>
</reference>
<sequence>MGSSSLEAGPPYIQRLLCRGRALRRGKRAQAVGRRGAALLALHLRGLSSGCPTGLPPAQDGGRHRGAAAALGLHTMGREGGSAAPQLRVRPPRSPLPQRCPLRPGPGVPRKERWEPQSVRRLGAVLYLQRPACPAPPSSFRLLSFPLALLARCPLTSLYLCMQSDFLTLYK</sequence>
<dbReference type="Proteomes" id="UP000694380">
    <property type="component" value="Unplaced"/>
</dbReference>
<dbReference type="Ensembl" id="ENSCPBT00000017420.1">
    <property type="protein sequence ID" value="ENSCPBP00000014677.1"/>
    <property type="gene ID" value="ENSCPBG00000010909.1"/>
</dbReference>
<evidence type="ECO:0000313" key="3">
    <source>
        <dbReference type="Proteomes" id="UP000694380"/>
    </source>
</evidence>
<organism evidence="2 3">
    <name type="scientific">Chrysemys picta bellii</name>
    <name type="common">Western painted turtle</name>
    <name type="synonym">Emys bellii</name>
    <dbReference type="NCBI Taxonomy" id="8478"/>
    <lineage>
        <taxon>Eukaryota</taxon>
        <taxon>Metazoa</taxon>
        <taxon>Chordata</taxon>
        <taxon>Craniata</taxon>
        <taxon>Vertebrata</taxon>
        <taxon>Euteleostomi</taxon>
        <taxon>Archelosauria</taxon>
        <taxon>Testudinata</taxon>
        <taxon>Testudines</taxon>
        <taxon>Cryptodira</taxon>
        <taxon>Durocryptodira</taxon>
        <taxon>Testudinoidea</taxon>
        <taxon>Emydidae</taxon>
        <taxon>Chrysemys</taxon>
    </lineage>
</organism>
<proteinExistence type="predicted"/>
<dbReference type="AlphaFoldDB" id="A0A8C3FZ27"/>
<feature type="region of interest" description="Disordered" evidence="1">
    <location>
        <begin position="80"/>
        <end position="112"/>
    </location>
</feature>
<protein>
    <submittedName>
        <fullName evidence="2">Uncharacterized protein</fullName>
    </submittedName>
</protein>
<evidence type="ECO:0000256" key="1">
    <source>
        <dbReference type="SAM" id="MobiDB-lite"/>
    </source>
</evidence>